<keyword evidence="3 5" id="KW-1133">Transmembrane helix</keyword>
<feature type="transmembrane region" description="Helical" evidence="5">
    <location>
        <begin position="9"/>
        <end position="31"/>
    </location>
</feature>
<evidence type="ECO:0000256" key="3">
    <source>
        <dbReference type="ARBA" id="ARBA00022989"/>
    </source>
</evidence>
<dbReference type="PANTHER" id="PTHR31746:SF2">
    <property type="entry name" value="TRANSMEMBRANE PROTEIN 229A"/>
    <property type="match status" value="1"/>
</dbReference>
<dbReference type="Proteomes" id="UP000440004">
    <property type="component" value="Unassembled WGS sequence"/>
</dbReference>
<evidence type="ECO:0000313" key="6">
    <source>
        <dbReference type="EMBL" id="MPW26673.1"/>
    </source>
</evidence>
<gene>
    <name evidence="6" type="ORF">GC105_12825</name>
</gene>
<comment type="subcellular location">
    <subcellularLocation>
        <location evidence="1">Membrane</location>
        <topology evidence="1">Multi-pass membrane protein</topology>
    </subcellularLocation>
</comment>
<reference evidence="6 7" key="1">
    <citation type="submission" date="2019-10" db="EMBL/GenBank/DDBJ databases">
        <title>Alkalibaculum tamaniensis sp.nov., a new alkaliphilic acetogen, isolated on methoxylated aromatics from a mud volcano.</title>
        <authorList>
            <person name="Khomyakova M.A."/>
            <person name="Merkel A.Y."/>
            <person name="Bonch-Osmolovskaya E.A."/>
            <person name="Slobodkin A.I."/>
        </authorList>
    </citation>
    <scope>NUCLEOTIDE SEQUENCE [LARGE SCALE GENOMIC DNA]</scope>
    <source>
        <strain evidence="6 7">M08DMB</strain>
    </source>
</reference>
<dbReference type="AlphaFoldDB" id="A0A6A7KCD1"/>
<evidence type="ECO:0000313" key="7">
    <source>
        <dbReference type="Proteomes" id="UP000440004"/>
    </source>
</evidence>
<organism evidence="6 7">
    <name type="scientific">Alkalibaculum sporogenes</name>
    <dbReference type="NCBI Taxonomy" id="2655001"/>
    <lineage>
        <taxon>Bacteria</taxon>
        <taxon>Bacillati</taxon>
        <taxon>Bacillota</taxon>
        <taxon>Clostridia</taxon>
        <taxon>Eubacteriales</taxon>
        <taxon>Eubacteriaceae</taxon>
        <taxon>Alkalibaculum</taxon>
    </lineage>
</organism>
<keyword evidence="2 5" id="KW-0812">Transmembrane</keyword>
<dbReference type="InterPro" id="IPR010540">
    <property type="entry name" value="CmpB_TMEM229"/>
</dbReference>
<comment type="caution">
    <text evidence="6">The sequence shown here is derived from an EMBL/GenBank/DDBJ whole genome shotgun (WGS) entry which is preliminary data.</text>
</comment>
<evidence type="ECO:0008006" key="8">
    <source>
        <dbReference type="Google" id="ProtNLM"/>
    </source>
</evidence>
<keyword evidence="4 5" id="KW-0472">Membrane</keyword>
<sequence>MKNTVLHKYAIYGLLGICLEIFWTGFCSLLASDITMAGYSSIWMFFIYGLAVFLEPVHNEIREHNIIVRGSIYMVIIFAIEFITGFILNLILGACPWNYTGQGSVYGLITLYFIPVWFFTGLLFEKAHDFLDLVIFDSRN</sequence>
<dbReference type="PANTHER" id="PTHR31746">
    <property type="entry name" value="TRANSMEMBRANE PROTEIN 229 FAMILY MEMBER"/>
    <property type="match status" value="1"/>
</dbReference>
<proteinExistence type="predicted"/>
<protein>
    <recommendedName>
        <fullName evidence="8">ABC-transporter type IV</fullName>
    </recommendedName>
</protein>
<name>A0A6A7KCD1_9FIRM</name>
<evidence type="ECO:0000256" key="2">
    <source>
        <dbReference type="ARBA" id="ARBA00022692"/>
    </source>
</evidence>
<dbReference type="RefSeq" id="WP_152805413.1">
    <property type="nucleotide sequence ID" value="NZ_WHNX01000023.1"/>
</dbReference>
<keyword evidence="7" id="KW-1185">Reference proteome</keyword>
<accession>A0A6A7KCD1</accession>
<feature type="transmembrane region" description="Helical" evidence="5">
    <location>
        <begin position="37"/>
        <end position="54"/>
    </location>
</feature>
<dbReference type="Pfam" id="PF06541">
    <property type="entry name" value="ABC_trans_CmpB"/>
    <property type="match status" value="1"/>
</dbReference>
<dbReference type="GO" id="GO:0016020">
    <property type="term" value="C:membrane"/>
    <property type="evidence" value="ECO:0007669"/>
    <property type="project" value="UniProtKB-SubCell"/>
</dbReference>
<feature type="transmembrane region" description="Helical" evidence="5">
    <location>
        <begin position="104"/>
        <end position="124"/>
    </location>
</feature>
<dbReference type="EMBL" id="WHNX01000023">
    <property type="protein sequence ID" value="MPW26673.1"/>
    <property type="molecule type" value="Genomic_DNA"/>
</dbReference>
<feature type="transmembrane region" description="Helical" evidence="5">
    <location>
        <begin position="66"/>
        <end position="92"/>
    </location>
</feature>
<evidence type="ECO:0000256" key="5">
    <source>
        <dbReference type="SAM" id="Phobius"/>
    </source>
</evidence>
<evidence type="ECO:0000256" key="1">
    <source>
        <dbReference type="ARBA" id="ARBA00004141"/>
    </source>
</evidence>
<evidence type="ECO:0000256" key="4">
    <source>
        <dbReference type="ARBA" id="ARBA00023136"/>
    </source>
</evidence>